<evidence type="ECO:0000259" key="10">
    <source>
        <dbReference type="PROSITE" id="PS50113"/>
    </source>
</evidence>
<dbReference type="PRINTS" id="PR00344">
    <property type="entry name" value="BCTRLSENSOR"/>
</dbReference>
<evidence type="ECO:0000259" key="9">
    <source>
        <dbReference type="PROSITE" id="PS50112"/>
    </source>
</evidence>
<dbReference type="FunFam" id="3.30.565.10:FF:000006">
    <property type="entry name" value="Sensor histidine kinase WalK"/>
    <property type="match status" value="1"/>
</dbReference>
<dbReference type="Pfam" id="PF02518">
    <property type="entry name" value="HATPase_c"/>
    <property type="match status" value="1"/>
</dbReference>
<keyword evidence="5 11" id="KW-0418">Kinase</keyword>
<dbReference type="AlphaFoldDB" id="K9WBZ1"/>
<dbReference type="OrthoDB" id="453200at2"/>
<feature type="domain" description="PAC" evidence="10">
    <location>
        <begin position="190"/>
        <end position="242"/>
    </location>
</feature>
<feature type="domain" description="PAS" evidence="9">
    <location>
        <begin position="366"/>
        <end position="437"/>
    </location>
</feature>
<dbReference type="SUPFAM" id="SSF55785">
    <property type="entry name" value="PYP-like sensor domain (PAS domain)"/>
    <property type="match status" value="3"/>
</dbReference>
<dbReference type="InterPro" id="IPR013656">
    <property type="entry name" value="PAS_4"/>
</dbReference>
<dbReference type="PROSITE" id="PS50112">
    <property type="entry name" value="PAS"/>
    <property type="match status" value="2"/>
</dbReference>
<dbReference type="HOGENOM" id="CLU_000445_89_2_3"/>
<dbReference type="SUPFAM" id="SSF55874">
    <property type="entry name" value="ATPase domain of HSP90 chaperone/DNA topoisomerase II/histidine kinase"/>
    <property type="match status" value="1"/>
</dbReference>
<keyword evidence="4 11" id="KW-0808">Transferase</keyword>
<dbReference type="EMBL" id="CP003630">
    <property type="protein sequence ID" value="AFZ17748.1"/>
    <property type="molecule type" value="Genomic_DNA"/>
</dbReference>
<dbReference type="PANTHER" id="PTHR43304">
    <property type="entry name" value="PHYTOCHROME-LIKE PROTEIN CPH1"/>
    <property type="match status" value="1"/>
</dbReference>
<dbReference type="Pfam" id="PF00512">
    <property type="entry name" value="HisKA"/>
    <property type="match status" value="1"/>
</dbReference>
<feature type="transmembrane region" description="Helical" evidence="7">
    <location>
        <begin position="12"/>
        <end position="32"/>
    </location>
</feature>
<dbReference type="InterPro" id="IPR036097">
    <property type="entry name" value="HisK_dim/P_sf"/>
</dbReference>
<evidence type="ECO:0000256" key="7">
    <source>
        <dbReference type="SAM" id="Phobius"/>
    </source>
</evidence>
<accession>K9WBZ1</accession>
<dbReference type="InterPro" id="IPR035965">
    <property type="entry name" value="PAS-like_dom_sf"/>
</dbReference>
<dbReference type="STRING" id="1173027.Mic7113_1893"/>
<dbReference type="RefSeq" id="WP_015181900.1">
    <property type="nucleotide sequence ID" value="NC_019738.1"/>
</dbReference>
<dbReference type="SMART" id="SM00387">
    <property type="entry name" value="HATPase_c"/>
    <property type="match status" value="1"/>
</dbReference>
<dbReference type="PANTHER" id="PTHR43304:SF1">
    <property type="entry name" value="PAC DOMAIN-CONTAINING PROTEIN"/>
    <property type="match status" value="1"/>
</dbReference>
<dbReference type="Pfam" id="PF00989">
    <property type="entry name" value="PAS"/>
    <property type="match status" value="2"/>
</dbReference>
<dbReference type="CDD" id="cd00130">
    <property type="entry name" value="PAS"/>
    <property type="match status" value="3"/>
</dbReference>
<comment type="catalytic activity">
    <reaction evidence="1">
        <text>ATP + protein L-histidine = ADP + protein N-phospho-L-histidine.</text>
        <dbReference type="EC" id="2.7.13.3"/>
    </reaction>
</comment>
<dbReference type="SMART" id="SM00091">
    <property type="entry name" value="PAS"/>
    <property type="match status" value="3"/>
</dbReference>
<evidence type="ECO:0000256" key="5">
    <source>
        <dbReference type="ARBA" id="ARBA00022777"/>
    </source>
</evidence>
<dbReference type="SUPFAM" id="SSF47384">
    <property type="entry name" value="Homodimeric domain of signal transducing histidine kinase"/>
    <property type="match status" value="1"/>
</dbReference>
<dbReference type="SMART" id="SM00086">
    <property type="entry name" value="PAC"/>
    <property type="match status" value="3"/>
</dbReference>
<dbReference type="InterPro" id="IPR036890">
    <property type="entry name" value="HATPase_C_sf"/>
</dbReference>
<dbReference type="Gene3D" id="1.10.287.130">
    <property type="match status" value="1"/>
</dbReference>
<evidence type="ECO:0000256" key="4">
    <source>
        <dbReference type="ARBA" id="ARBA00022679"/>
    </source>
</evidence>
<dbReference type="InterPro" id="IPR004358">
    <property type="entry name" value="Sig_transdc_His_kin-like_C"/>
</dbReference>
<dbReference type="GO" id="GO:0006355">
    <property type="term" value="P:regulation of DNA-templated transcription"/>
    <property type="evidence" value="ECO:0007669"/>
    <property type="project" value="InterPro"/>
</dbReference>
<gene>
    <name evidence="11" type="ORF">Mic7113_1893</name>
</gene>
<keyword evidence="6" id="KW-0902">Two-component regulatory system</keyword>
<dbReference type="InterPro" id="IPR003661">
    <property type="entry name" value="HisK_dim/P_dom"/>
</dbReference>
<dbReference type="InterPro" id="IPR052162">
    <property type="entry name" value="Sensor_kinase/Photoreceptor"/>
</dbReference>
<feature type="transmembrane region" description="Helical" evidence="7">
    <location>
        <begin position="44"/>
        <end position="63"/>
    </location>
</feature>
<keyword evidence="7" id="KW-1133">Transmembrane helix</keyword>
<dbReference type="InterPro" id="IPR013767">
    <property type="entry name" value="PAS_fold"/>
</dbReference>
<proteinExistence type="predicted"/>
<protein>
    <recommendedName>
        <fullName evidence="2">histidine kinase</fullName>
        <ecNumber evidence="2">2.7.13.3</ecNumber>
    </recommendedName>
</protein>
<evidence type="ECO:0000313" key="11">
    <source>
        <dbReference type="EMBL" id="AFZ17748.1"/>
    </source>
</evidence>
<feature type="domain" description="PAS" evidence="9">
    <location>
        <begin position="236"/>
        <end position="289"/>
    </location>
</feature>
<dbReference type="Proteomes" id="UP000010471">
    <property type="component" value="Chromosome"/>
</dbReference>
<dbReference type="PROSITE" id="PS50113">
    <property type="entry name" value="PAC"/>
    <property type="match status" value="2"/>
</dbReference>
<evidence type="ECO:0000259" key="8">
    <source>
        <dbReference type="PROSITE" id="PS50109"/>
    </source>
</evidence>
<dbReference type="InterPro" id="IPR005467">
    <property type="entry name" value="His_kinase_dom"/>
</dbReference>
<dbReference type="PATRIC" id="fig|1173027.3.peg.2093"/>
<dbReference type="Gene3D" id="3.30.450.20">
    <property type="entry name" value="PAS domain"/>
    <property type="match status" value="3"/>
</dbReference>
<reference evidence="11 12" key="1">
    <citation type="submission" date="2012-06" db="EMBL/GenBank/DDBJ databases">
        <title>Finished chromosome of genome of Microcoleus sp. PCC 7113.</title>
        <authorList>
            <consortium name="US DOE Joint Genome Institute"/>
            <person name="Gugger M."/>
            <person name="Coursin T."/>
            <person name="Rippka R."/>
            <person name="Tandeau De Marsac N."/>
            <person name="Huntemann M."/>
            <person name="Wei C.-L."/>
            <person name="Han J."/>
            <person name="Detter J.C."/>
            <person name="Han C."/>
            <person name="Tapia R."/>
            <person name="Chen A."/>
            <person name="Kyrpides N."/>
            <person name="Mavromatis K."/>
            <person name="Markowitz V."/>
            <person name="Szeto E."/>
            <person name="Ivanova N."/>
            <person name="Pagani I."/>
            <person name="Pati A."/>
            <person name="Goodwin L."/>
            <person name="Nordberg H.P."/>
            <person name="Cantor M.N."/>
            <person name="Hua S.X."/>
            <person name="Woyke T."/>
            <person name="Kerfeld C.A."/>
        </authorList>
    </citation>
    <scope>NUCLEOTIDE SEQUENCE [LARGE SCALE GENOMIC DNA]</scope>
    <source>
        <strain evidence="11 12">PCC 7113</strain>
    </source>
</reference>
<dbReference type="KEGG" id="mic:Mic7113_1893"/>
<dbReference type="InterPro" id="IPR003594">
    <property type="entry name" value="HATPase_dom"/>
</dbReference>
<evidence type="ECO:0000256" key="2">
    <source>
        <dbReference type="ARBA" id="ARBA00012438"/>
    </source>
</evidence>
<dbReference type="CDD" id="cd00075">
    <property type="entry name" value="HATPase"/>
    <property type="match status" value="1"/>
</dbReference>
<keyword evidence="7" id="KW-0472">Membrane</keyword>
<keyword evidence="3" id="KW-0597">Phosphoprotein</keyword>
<name>K9WBZ1_9CYAN</name>
<organism evidence="11 12">
    <name type="scientific">Allocoleopsis franciscana PCC 7113</name>
    <dbReference type="NCBI Taxonomy" id="1173027"/>
    <lineage>
        <taxon>Bacteria</taxon>
        <taxon>Bacillati</taxon>
        <taxon>Cyanobacteriota</taxon>
        <taxon>Cyanophyceae</taxon>
        <taxon>Coleofasciculales</taxon>
        <taxon>Coleofasciculaceae</taxon>
        <taxon>Allocoleopsis</taxon>
        <taxon>Allocoleopsis franciscana</taxon>
    </lineage>
</organism>
<dbReference type="PROSITE" id="PS50109">
    <property type="entry name" value="HIS_KIN"/>
    <property type="match status" value="1"/>
</dbReference>
<dbReference type="EC" id="2.7.13.3" evidence="2"/>
<evidence type="ECO:0000256" key="3">
    <source>
        <dbReference type="ARBA" id="ARBA00022553"/>
    </source>
</evidence>
<dbReference type="InterPro" id="IPR001610">
    <property type="entry name" value="PAC"/>
</dbReference>
<keyword evidence="12" id="KW-1185">Reference proteome</keyword>
<evidence type="ECO:0000256" key="1">
    <source>
        <dbReference type="ARBA" id="ARBA00000085"/>
    </source>
</evidence>
<sequence>MKTVITKRTISTWFGLALCLLSGVTILSYWSLMSQPWMGNGFNPMWLVAIANSCSLVVLGWLYDRLGLGFTPSPYLEDIPCPSTQPEHDHKSLAEPLDSALQPGHQQSTQSQSMEETLKSSEQRFRVALQNSPTFVFSQDSELRYTWIYNPNRETQVQKVIGQSDAEIMAPEDAKRLTAIKQRVLTTGVGTREEVFVTVNGEIRYYDLTVEPLLKSTGDIVGITCAGTDITGIRIREQQLRAIFEQSLDAITITDNQGIYLEANPAACKLFGLPLSELLGRRIVDFMEPGFDFKSAWRSFRKQRQLTGTIRLLRLDGTVRNVDYSAKADFLPGRHLSILRDITEREQVEIALRESQQQVELALLEERNFISAILETVNALIAVLDAQGRFVRFNRACEQMTDYSLEEVKGKYIWDLFLIPEEVEPVQSMIQELQLGQFPNESEHYWVARDGSRHLISWFNTVILDTDGSIKHIISIGIDITDRKRAEDMRRALEREQALSELRLRFFSMASHEFRTPLSTILLTAQILESSAQGWSQEKRTRNLQRIVSAAKEMRQMLDDILTINRAETGRIEFAPIPIELNDFCQQMLQEMRAYATPLHTLAFFNQSEAKWAFMDKKILRYILSNLLSNAIKYSPKGGEINFKILQNQEFILFQIYDQGIGIPLSDQPHLFEAFHRGANVESIPGSGLGLTVVKKCVELHDGRIMFTSEVGAGTTFTVMIPIQIANES</sequence>
<evidence type="ECO:0000313" key="12">
    <source>
        <dbReference type="Proteomes" id="UP000010471"/>
    </source>
</evidence>
<dbReference type="InterPro" id="IPR000014">
    <property type="entry name" value="PAS"/>
</dbReference>
<feature type="domain" description="Histidine kinase" evidence="8">
    <location>
        <begin position="509"/>
        <end position="725"/>
    </location>
</feature>
<dbReference type="InterPro" id="IPR000700">
    <property type="entry name" value="PAS-assoc_C"/>
</dbReference>
<keyword evidence="7" id="KW-0812">Transmembrane</keyword>
<dbReference type="NCBIfam" id="TIGR00229">
    <property type="entry name" value="sensory_box"/>
    <property type="match status" value="3"/>
</dbReference>
<feature type="domain" description="PAC" evidence="10">
    <location>
        <begin position="440"/>
        <end position="492"/>
    </location>
</feature>
<dbReference type="GO" id="GO:0000155">
    <property type="term" value="F:phosphorelay sensor kinase activity"/>
    <property type="evidence" value="ECO:0007669"/>
    <property type="project" value="InterPro"/>
</dbReference>
<dbReference type="Pfam" id="PF08448">
    <property type="entry name" value="PAS_4"/>
    <property type="match status" value="1"/>
</dbReference>
<evidence type="ECO:0000256" key="6">
    <source>
        <dbReference type="ARBA" id="ARBA00023012"/>
    </source>
</evidence>
<dbReference type="eggNOG" id="COG5002">
    <property type="taxonomic scope" value="Bacteria"/>
</dbReference>
<dbReference type="SMART" id="SM00388">
    <property type="entry name" value="HisKA"/>
    <property type="match status" value="1"/>
</dbReference>
<dbReference type="Gene3D" id="3.30.565.10">
    <property type="entry name" value="Histidine kinase-like ATPase, C-terminal domain"/>
    <property type="match status" value="1"/>
</dbReference>
<dbReference type="CDD" id="cd00082">
    <property type="entry name" value="HisKA"/>
    <property type="match status" value="1"/>
</dbReference>